<proteinExistence type="predicted"/>
<gene>
    <name evidence="3" type="ORF">FQ154_09520</name>
</gene>
<evidence type="ECO:0000256" key="2">
    <source>
        <dbReference type="SAM" id="Phobius"/>
    </source>
</evidence>
<accession>A0A5B0EIL4</accession>
<keyword evidence="2" id="KW-0812">Transmembrane</keyword>
<evidence type="ECO:0000256" key="1">
    <source>
        <dbReference type="SAM" id="MobiDB-lite"/>
    </source>
</evidence>
<evidence type="ECO:0000313" key="4">
    <source>
        <dbReference type="Proteomes" id="UP000323856"/>
    </source>
</evidence>
<dbReference type="Proteomes" id="UP000323856">
    <property type="component" value="Unassembled WGS sequence"/>
</dbReference>
<sequence length="78" mass="8354">MSTQFDLSPIRGAITGEGPSASDLRCPVDHLEPALERLVNAVNHPDHQGEALARKDYVLLLLTTIVLPALLVVVGKSL</sequence>
<evidence type="ECO:0000313" key="3">
    <source>
        <dbReference type="EMBL" id="KAA0977129.1"/>
    </source>
</evidence>
<name>A0A5B0EIL4_9MICC</name>
<protein>
    <submittedName>
        <fullName evidence="3">Uncharacterized protein</fullName>
    </submittedName>
</protein>
<feature type="region of interest" description="Disordered" evidence="1">
    <location>
        <begin position="1"/>
        <end position="21"/>
    </location>
</feature>
<dbReference type="RefSeq" id="WP_149619513.1">
    <property type="nucleotide sequence ID" value="NZ_VOBL01000008.1"/>
</dbReference>
<dbReference type="AlphaFoldDB" id="A0A5B0EIL4"/>
<keyword evidence="2" id="KW-0472">Membrane</keyword>
<reference evidence="3 4" key="1">
    <citation type="submission" date="2019-07" db="EMBL/GenBank/DDBJ databases">
        <title>Analysis of the biochemical properties, biological activity and biotechnological potential of siderophores and biosurfactants produced by Antarctic psychrotolerant bacteria.</title>
        <authorList>
            <person name="Styczynski M."/>
            <person name="Krucon T."/>
            <person name="Decewicz P."/>
            <person name="Dziewit L."/>
        </authorList>
    </citation>
    <scope>NUCLEOTIDE SEQUENCE [LARGE SCALE GENOMIC DNA]</scope>
    <source>
        <strain evidence="3 4">ANT_H27</strain>
    </source>
</reference>
<keyword evidence="2" id="KW-1133">Transmembrane helix</keyword>
<dbReference type="EMBL" id="VOBL01000008">
    <property type="protein sequence ID" value="KAA0977129.1"/>
    <property type="molecule type" value="Genomic_DNA"/>
</dbReference>
<feature type="transmembrane region" description="Helical" evidence="2">
    <location>
        <begin position="57"/>
        <end position="75"/>
    </location>
</feature>
<organism evidence="3 4">
    <name type="scientific">Paeniglutamicibacter gangotriensis</name>
    <dbReference type="NCBI Taxonomy" id="254787"/>
    <lineage>
        <taxon>Bacteria</taxon>
        <taxon>Bacillati</taxon>
        <taxon>Actinomycetota</taxon>
        <taxon>Actinomycetes</taxon>
        <taxon>Micrococcales</taxon>
        <taxon>Micrococcaceae</taxon>
        <taxon>Paeniglutamicibacter</taxon>
    </lineage>
</organism>
<comment type="caution">
    <text evidence="3">The sequence shown here is derived from an EMBL/GenBank/DDBJ whole genome shotgun (WGS) entry which is preliminary data.</text>
</comment>